<accession>A0ABN3XT47</accession>
<comment type="similarity">
    <text evidence="2">Belongs to the CDP-glycerol glycerophosphotransferase family.</text>
</comment>
<dbReference type="SUPFAM" id="SSF53756">
    <property type="entry name" value="UDP-Glycosyltransferase/glycogen phosphorylase"/>
    <property type="match status" value="1"/>
</dbReference>
<keyword evidence="3" id="KW-1003">Cell membrane</keyword>
<evidence type="ECO:0000256" key="1">
    <source>
        <dbReference type="ARBA" id="ARBA00004202"/>
    </source>
</evidence>
<evidence type="ECO:0000256" key="2">
    <source>
        <dbReference type="ARBA" id="ARBA00010488"/>
    </source>
</evidence>
<evidence type="ECO:0000256" key="7">
    <source>
        <dbReference type="SAM" id="MobiDB-lite"/>
    </source>
</evidence>
<feature type="compositionally biased region" description="Gly residues" evidence="7">
    <location>
        <begin position="442"/>
        <end position="460"/>
    </location>
</feature>
<keyword evidence="6" id="KW-0472">Membrane</keyword>
<evidence type="ECO:0000256" key="4">
    <source>
        <dbReference type="ARBA" id="ARBA00022679"/>
    </source>
</evidence>
<evidence type="ECO:0000259" key="8">
    <source>
        <dbReference type="Pfam" id="PF00535"/>
    </source>
</evidence>
<dbReference type="Pfam" id="PF00535">
    <property type="entry name" value="Glycos_transf_2"/>
    <property type="match status" value="1"/>
</dbReference>
<feature type="compositionally biased region" description="Gly residues" evidence="7">
    <location>
        <begin position="526"/>
        <end position="540"/>
    </location>
</feature>
<dbReference type="Gene3D" id="3.40.50.12580">
    <property type="match status" value="1"/>
</dbReference>
<sequence length="994" mass="110335">MTQRFTVPDVSVIVITYDDAPRLPRAVRSVLGQTLKNLEVIIVDDCSGDDTPAVARALTEQDDRVRYVRLPANSGGCGAPRNAGMDAARAPFLMFLDSDDELPRHACKSLLLEAERTDADFVMGTVERVDEATGAVTLWYPQLFAERRTVEGIRAEPELLFNCLATNKLYRRSFLDATGIRFHEDIHHEDIVWSTELFCRSKLFALVPWPVYRWLLAATPATRSISSRRHELENVRQRVTAAELSDRVLAETHSLDLKQDKDFRFLSHDLRLYLGDLPLRDPRWIDEFAGIVIPYVDTLEPEAIRRLSRAERVCIQLVRERRGADAALAAVELGGASSIPPRQVVAHDGRVFWGTTPPADERGRSELDVTELHLAEQPLAGALLRHELVDLQASGDRVDLTVRTYDPGRVLDGRAPSASLRLGGRRRTIASIPFAPVPAGSGPDGTGSLDGAGSPGGTGSPDGPVVLEGTVSIALSDLVWPDGVVRPQAVMVVLSEGERHNVRPLLASPGLSFTSVGEVGPERPGKSGGSRVPGGSGRSGRSGVFRVSGASWRFGRSGTSRASGGPKVSGGPARLVLESSPEAPFRLTARRLGPVPRRRFPRPAELWRSLLTDLATPRNLGRFYRLVSAVVPVNRRLVLFESAEGSDYTGNPRYVHEELQRRATELRAVWSHAGVPERFPEDVDLVRRDTFRYAWTLARAGYWVDSHNLPYCYRKRAGTRYLQTWHGQVFKKMGLEEPRHRAQPALARRYAEAVARWDVLLTPSRDFQRDFARASGFDGEPLHAGYPRNDVLVRHAEPAQRERARLVREFFEIPAGRRVVLYAPTYRDGGRFSGDSIRLDLPALAEALHPDWVILVRAHRYDRFSVPDPLGHLVRDASAYPEVNDLMLASDVLVTDYSSIMFDYACLGRPILYYVDDHERYASAQRGVCFDLAEVAPGPLLRDTGELAGALAGLDEVAETCTERYARFRERWCGLDDGQAAARVVDAFFGEAVR</sequence>
<dbReference type="PANTHER" id="PTHR37316">
    <property type="entry name" value="TEICHOIC ACID GLYCEROL-PHOSPHATE PRIMASE"/>
    <property type="match status" value="1"/>
</dbReference>
<dbReference type="InterPro" id="IPR001173">
    <property type="entry name" value="Glyco_trans_2-like"/>
</dbReference>
<dbReference type="Gene3D" id="3.90.550.10">
    <property type="entry name" value="Spore Coat Polysaccharide Biosynthesis Protein SpsA, Chain A"/>
    <property type="match status" value="1"/>
</dbReference>
<evidence type="ECO:0000256" key="6">
    <source>
        <dbReference type="ARBA" id="ARBA00023136"/>
    </source>
</evidence>
<keyword evidence="5" id="KW-0777">Teichoic acid biosynthesis</keyword>
<dbReference type="PANTHER" id="PTHR37316:SF3">
    <property type="entry name" value="TEICHOIC ACID GLYCEROL-PHOSPHATE TRANSFERASE"/>
    <property type="match status" value="1"/>
</dbReference>
<dbReference type="Pfam" id="PF04464">
    <property type="entry name" value="Glyphos_transf"/>
    <property type="match status" value="1"/>
</dbReference>
<evidence type="ECO:0000256" key="3">
    <source>
        <dbReference type="ARBA" id="ARBA00022475"/>
    </source>
</evidence>
<evidence type="ECO:0000313" key="10">
    <source>
        <dbReference type="Proteomes" id="UP001499930"/>
    </source>
</evidence>
<proteinExistence type="inferred from homology"/>
<name>A0ABN3XT47_9ACTN</name>
<evidence type="ECO:0000256" key="5">
    <source>
        <dbReference type="ARBA" id="ARBA00022944"/>
    </source>
</evidence>
<dbReference type="InterPro" id="IPR043148">
    <property type="entry name" value="TagF_C"/>
</dbReference>
<dbReference type="Proteomes" id="UP001499930">
    <property type="component" value="Unassembled WGS sequence"/>
</dbReference>
<dbReference type="InterPro" id="IPR043149">
    <property type="entry name" value="TagF_N"/>
</dbReference>
<keyword evidence="10" id="KW-1185">Reference proteome</keyword>
<organism evidence="9 10">
    <name type="scientific">Streptosporangium longisporum</name>
    <dbReference type="NCBI Taxonomy" id="46187"/>
    <lineage>
        <taxon>Bacteria</taxon>
        <taxon>Bacillati</taxon>
        <taxon>Actinomycetota</taxon>
        <taxon>Actinomycetes</taxon>
        <taxon>Streptosporangiales</taxon>
        <taxon>Streptosporangiaceae</taxon>
        <taxon>Streptosporangium</taxon>
    </lineage>
</organism>
<comment type="subcellular location">
    <subcellularLocation>
        <location evidence="1">Cell membrane</location>
        <topology evidence="1">Peripheral membrane protein</topology>
    </subcellularLocation>
</comment>
<feature type="region of interest" description="Disordered" evidence="7">
    <location>
        <begin position="433"/>
        <end position="462"/>
    </location>
</feature>
<dbReference type="RefSeq" id="WP_344889803.1">
    <property type="nucleotide sequence ID" value="NZ_BAAAWD010000006.1"/>
</dbReference>
<dbReference type="SUPFAM" id="SSF53448">
    <property type="entry name" value="Nucleotide-diphospho-sugar transferases"/>
    <property type="match status" value="1"/>
</dbReference>
<feature type="domain" description="Glycosyltransferase 2-like" evidence="8">
    <location>
        <begin position="11"/>
        <end position="176"/>
    </location>
</feature>
<dbReference type="InterPro" id="IPR051612">
    <property type="entry name" value="Teichoic_Acid_Biosynth"/>
</dbReference>
<keyword evidence="4" id="KW-0808">Transferase</keyword>
<feature type="region of interest" description="Disordered" evidence="7">
    <location>
        <begin position="513"/>
        <end position="544"/>
    </location>
</feature>
<evidence type="ECO:0000313" key="9">
    <source>
        <dbReference type="EMBL" id="GAA2994237.1"/>
    </source>
</evidence>
<comment type="caution">
    <text evidence="9">The sequence shown here is derived from an EMBL/GenBank/DDBJ whole genome shotgun (WGS) entry which is preliminary data.</text>
</comment>
<protein>
    <recommendedName>
        <fullName evidence="8">Glycosyltransferase 2-like domain-containing protein</fullName>
    </recommendedName>
</protein>
<dbReference type="Gene3D" id="3.40.50.11820">
    <property type="match status" value="1"/>
</dbReference>
<dbReference type="CDD" id="cd00761">
    <property type="entry name" value="Glyco_tranf_GTA_type"/>
    <property type="match status" value="1"/>
</dbReference>
<gene>
    <name evidence="9" type="ORF">GCM10017559_13190</name>
</gene>
<reference evidence="9 10" key="1">
    <citation type="journal article" date="2019" name="Int. J. Syst. Evol. Microbiol.">
        <title>The Global Catalogue of Microorganisms (GCM) 10K type strain sequencing project: providing services to taxonomists for standard genome sequencing and annotation.</title>
        <authorList>
            <consortium name="The Broad Institute Genomics Platform"/>
            <consortium name="The Broad Institute Genome Sequencing Center for Infectious Disease"/>
            <person name="Wu L."/>
            <person name="Ma J."/>
        </authorList>
    </citation>
    <scope>NUCLEOTIDE SEQUENCE [LARGE SCALE GENOMIC DNA]</scope>
    <source>
        <strain evidence="9 10">JCM 3106</strain>
    </source>
</reference>
<dbReference type="EMBL" id="BAAAWD010000006">
    <property type="protein sequence ID" value="GAA2994237.1"/>
    <property type="molecule type" value="Genomic_DNA"/>
</dbReference>
<dbReference type="InterPro" id="IPR007554">
    <property type="entry name" value="Glycerophosphate_synth"/>
</dbReference>
<dbReference type="InterPro" id="IPR029044">
    <property type="entry name" value="Nucleotide-diphossugar_trans"/>
</dbReference>